<organism evidence="2 3">
    <name type="scientific">Mucilaginibacter straminoryzae</name>
    <dbReference type="NCBI Taxonomy" id="2932774"/>
    <lineage>
        <taxon>Bacteria</taxon>
        <taxon>Pseudomonadati</taxon>
        <taxon>Bacteroidota</taxon>
        <taxon>Sphingobacteriia</taxon>
        <taxon>Sphingobacteriales</taxon>
        <taxon>Sphingobacteriaceae</taxon>
        <taxon>Mucilaginibacter</taxon>
    </lineage>
</organism>
<sequence length="333" mass="37878">MKKIILAFILSTISPAFAFCQWLNPVQLGDMNNWSSQPGLIGWYGTTTNAPNGQTYGSGVQFTLPQDGRFGAQLVIPTFDNQMYYRRYTAGYWNSWVKVWSEDNFDPDQYLDRSYPYISAAGSPNSFSNGYTFAYAVSGTPWNGSLISYGGFGGDYDTQISSDYGPAGGRHISFRTRNGDIQTWNPWYEFYHSGNLNNANSDFTAKTVNCANVFTNGNIWAKEIRVAAANPWADYVFRSKYRLASLSRVKDYIEKNGRLPNMPSSVQISKDGVDVYAMLKLQMKKIEELTLYLLEKDKEIKILKQKQVKSDQQNNHEFQSLKKQLSKLRIQSH</sequence>
<comment type="caution">
    <text evidence="2">The sequence shown here is derived from an EMBL/GenBank/DDBJ whole genome shotgun (WGS) entry which is preliminary data.</text>
</comment>
<dbReference type="RefSeq" id="WP_245133259.1">
    <property type="nucleotide sequence ID" value="NZ_JALJEJ010000017.1"/>
</dbReference>
<protein>
    <submittedName>
        <fullName evidence="2">Uncharacterized protein</fullName>
    </submittedName>
</protein>
<feature type="chain" id="PRO_5040864969" evidence="1">
    <location>
        <begin position="19"/>
        <end position="333"/>
    </location>
</feature>
<feature type="signal peptide" evidence="1">
    <location>
        <begin position="1"/>
        <end position="18"/>
    </location>
</feature>
<keyword evidence="1" id="KW-0732">Signal</keyword>
<dbReference type="Proteomes" id="UP001139450">
    <property type="component" value="Unassembled WGS sequence"/>
</dbReference>
<keyword evidence="3" id="KW-1185">Reference proteome</keyword>
<accession>A0A9X1X6R2</accession>
<reference evidence="2" key="1">
    <citation type="submission" date="2022-04" db="EMBL/GenBank/DDBJ databases">
        <title>Mucilaginibacter sp. RS28 isolated from freshwater.</title>
        <authorList>
            <person name="Ko S.-R."/>
        </authorList>
    </citation>
    <scope>NUCLEOTIDE SEQUENCE</scope>
    <source>
        <strain evidence="2">RS28</strain>
    </source>
</reference>
<evidence type="ECO:0000313" key="3">
    <source>
        <dbReference type="Proteomes" id="UP001139450"/>
    </source>
</evidence>
<dbReference type="EMBL" id="JALJEJ010000017">
    <property type="protein sequence ID" value="MCJ8212049.1"/>
    <property type="molecule type" value="Genomic_DNA"/>
</dbReference>
<name>A0A9X1X6R2_9SPHI</name>
<proteinExistence type="predicted"/>
<gene>
    <name evidence="2" type="ORF">MUY27_20195</name>
</gene>
<dbReference type="CDD" id="cd19958">
    <property type="entry name" value="pyocin_knob"/>
    <property type="match status" value="1"/>
</dbReference>
<evidence type="ECO:0000256" key="1">
    <source>
        <dbReference type="SAM" id="SignalP"/>
    </source>
</evidence>
<dbReference type="AlphaFoldDB" id="A0A9X1X6R2"/>
<evidence type="ECO:0000313" key="2">
    <source>
        <dbReference type="EMBL" id="MCJ8212049.1"/>
    </source>
</evidence>